<evidence type="ECO:0000256" key="5">
    <source>
        <dbReference type="ARBA" id="ARBA00022723"/>
    </source>
</evidence>
<feature type="binding site" evidence="12">
    <location>
        <position position="254"/>
    </location>
    <ligand>
        <name>substrate</name>
    </ligand>
</feature>
<comment type="catalytic activity">
    <reaction evidence="12">
        <text>D-ribose + ATP = D-ribose 5-phosphate + ADP + H(+)</text>
        <dbReference type="Rhea" id="RHEA:13697"/>
        <dbReference type="ChEBI" id="CHEBI:15378"/>
        <dbReference type="ChEBI" id="CHEBI:30616"/>
        <dbReference type="ChEBI" id="CHEBI:47013"/>
        <dbReference type="ChEBI" id="CHEBI:78346"/>
        <dbReference type="ChEBI" id="CHEBI:456216"/>
        <dbReference type="EC" id="2.7.1.15"/>
    </reaction>
</comment>
<comment type="cofactor">
    <cofactor evidence="12">
        <name>Mg(2+)</name>
        <dbReference type="ChEBI" id="CHEBI:18420"/>
    </cofactor>
    <text evidence="12">Requires a divalent cation, most likely magnesium in vivo, as an electrophilic catalyst to aid phosphoryl group transfer. It is the chelate of the metal and the nucleotide that is the actual substrate.</text>
</comment>
<dbReference type="InterPro" id="IPR002139">
    <property type="entry name" value="Ribo/fructo_kinase"/>
</dbReference>
<comment type="pathway">
    <text evidence="12">Carbohydrate metabolism; D-ribose degradation; D-ribose 5-phosphate from beta-D-ribopyranose: step 2/2.</text>
</comment>
<sequence length="303" mass="32453">MNKVTVIGSINLDRTIRVARMAKPGETLHTKEIFTAGGGKGANQAIAAQRLGADTSFIGAVGEDREVSQTMLELLHEDGINCQGIATLSNHKTGQAFVIVDDDSENLIYVHGGANMAFKPEHVDQNRDLITQSDFVVAQFETPIDCTTEAFKIARQNGVVTILNPAPAIDQIPEELLKVTDMIVPNETETEVITGIKITDQASMINAAEKFHALGIKAVLITLGSQGTFYSYAGKTAIIPALKVNAVDTTAAGDTFIGALSSVLNKDFSNLEDAIKFSNKASSITVQRFGAQPSIPYLKEMEA</sequence>
<keyword evidence="7 12" id="KW-0418">Kinase</keyword>
<feature type="binding site" evidence="12">
    <location>
        <position position="250"/>
    </location>
    <ligand>
        <name>K(+)</name>
        <dbReference type="ChEBI" id="CHEBI:29103"/>
    </ligand>
</feature>
<comment type="similarity">
    <text evidence="12">Belongs to the carbohydrate kinase PfkB family. Ribokinase subfamily.</text>
</comment>
<comment type="caution">
    <text evidence="14">The sequence shown here is derived from an EMBL/GenBank/DDBJ whole genome shotgun (WGS) entry which is preliminary data.</text>
</comment>
<evidence type="ECO:0000256" key="6">
    <source>
        <dbReference type="ARBA" id="ARBA00022741"/>
    </source>
</evidence>
<dbReference type="SUPFAM" id="SSF53613">
    <property type="entry name" value="Ribokinase-like"/>
    <property type="match status" value="1"/>
</dbReference>
<dbReference type="InterPro" id="IPR002173">
    <property type="entry name" value="Carboh/pur_kinase_PfkB_CS"/>
</dbReference>
<feature type="binding site" evidence="12">
    <location>
        <position position="288"/>
    </location>
    <ligand>
        <name>K(+)</name>
        <dbReference type="ChEBI" id="CHEBI:29103"/>
    </ligand>
</feature>
<dbReference type="NCBIfam" id="TIGR02152">
    <property type="entry name" value="D_ribokin_bact"/>
    <property type="match status" value="1"/>
</dbReference>
<comment type="similarity">
    <text evidence="1">Belongs to the carbohydrate kinase pfkB family.</text>
</comment>
<dbReference type="GO" id="GO:0046872">
    <property type="term" value="F:metal ion binding"/>
    <property type="evidence" value="ECO:0007669"/>
    <property type="project" value="UniProtKB-KW"/>
</dbReference>
<comment type="caution">
    <text evidence="12">Lacks conserved residue(s) required for the propagation of feature annotation.</text>
</comment>
<organism evidence="14 15">
    <name type="scientific">Ligilactobacillus aviarius</name>
    <dbReference type="NCBI Taxonomy" id="1606"/>
    <lineage>
        <taxon>Bacteria</taxon>
        <taxon>Bacillati</taxon>
        <taxon>Bacillota</taxon>
        <taxon>Bacilli</taxon>
        <taxon>Lactobacillales</taxon>
        <taxon>Lactobacillaceae</taxon>
        <taxon>Ligilactobacillus</taxon>
    </lineage>
</organism>
<comment type="function">
    <text evidence="12">Catalyzes the phosphorylation of ribose at O-5 in a reaction requiring ATP and magnesium. The resulting D-ribose-5-phosphate can then be used either for sythesis of nucleotides, histidine, and tryptophan, or as a component of the pentose phosphate pathway.</text>
</comment>
<keyword evidence="4 12" id="KW-0808">Transferase</keyword>
<dbReference type="InterPro" id="IPR011611">
    <property type="entry name" value="PfkB_dom"/>
</dbReference>
<dbReference type="InterPro" id="IPR029056">
    <property type="entry name" value="Ribokinase-like"/>
</dbReference>
<feature type="binding site" evidence="12">
    <location>
        <position position="186"/>
    </location>
    <ligand>
        <name>ATP</name>
        <dbReference type="ChEBI" id="CHEBI:30616"/>
    </ligand>
</feature>
<dbReference type="RefSeq" id="WP_064208046.1">
    <property type="nucleotide sequence ID" value="NZ_LVKC01000049.1"/>
</dbReference>
<name>A0A179C3H5_9LACO</name>
<keyword evidence="11 12" id="KW-0119">Carbohydrate metabolism</keyword>
<dbReference type="PRINTS" id="PR00990">
    <property type="entry name" value="RIBOKINASE"/>
</dbReference>
<accession>A0A179C3H5</accession>
<evidence type="ECO:0000256" key="4">
    <source>
        <dbReference type="ARBA" id="ARBA00022679"/>
    </source>
</evidence>
<feature type="binding site" evidence="12">
    <location>
        <begin position="11"/>
        <end position="13"/>
    </location>
    <ligand>
        <name>substrate</name>
    </ligand>
</feature>
<reference evidence="15" key="1">
    <citation type="submission" date="2016-03" db="EMBL/GenBank/DDBJ databases">
        <authorList>
            <person name="Johnson T.J."/>
            <person name="Youmans B."/>
            <person name="Case K."/>
            <person name="Noll S."/>
        </authorList>
    </citation>
    <scope>NUCLEOTIDE SEQUENCE [LARGE SCALE GENOMIC DNA]</scope>
    <source>
        <strain evidence="15">UMNLAv8</strain>
    </source>
</reference>
<comment type="subcellular location">
    <subcellularLocation>
        <location evidence="12">Cytoplasm</location>
    </subcellularLocation>
</comment>
<feature type="binding site" evidence="12">
    <location>
        <position position="248"/>
    </location>
    <ligand>
        <name>K(+)</name>
        <dbReference type="ChEBI" id="CHEBI:29103"/>
    </ligand>
</feature>
<evidence type="ECO:0000259" key="13">
    <source>
        <dbReference type="Pfam" id="PF00294"/>
    </source>
</evidence>
<feature type="binding site" evidence="12">
    <location>
        <begin position="39"/>
        <end position="43"/>
    </location>
    <ligand>
        <name>substrate</name>
    </ligand>
</feature>
<dbReference type="Gene3D" id="3.40.1190.20">
    <property type="match status" value="1"/>
</dbReference>
<evidence type="ECO:0000256" key="9">
    <source>
        <dbReference type="ARBA" id="ARBA00022842"/>
    </source>
</evidence>
<dbReference type="HAMAP" id="MF_01987">
    <property type="entry name" value="Ribokinase"/>
    <property type="match status" value="1"/>
</dbReference>
<evidence type="ECO:0000256" key="11">
    <source>
        <dbReference type="ARBA" id="ARBA00023277"/>
    </source>
</evidence>
<dbReference type="GO" id="GO:0005524">
    <property type="term" value="F:ATP binding"/>
    <property type="evidence" value="ECO:0007669"/>
    <property type="project" value="UniProtKB-UniRule"/>
</dbReference>
<feature type="binding site" evidence="12">
    <location>
        <position position="294"/>
    </location>
    <ligand>
        <name>K(+)</name>
        <dbReference type="ChEBI" id="CHEBI:29103"/>
    </ligand>
</feature>
<evidence type="ECO:0000256" key="3">
    <source>
        <dbReference type="ARBA" id="ARBA00016943"/>
    </source>
</evidence>
<dbReference type="AlphaFoldDB" id="A0A179C3H5"/>
<keyword evidence="10 12" id="KW-0630">Potassium</keyword>
<evidence type="ECO:0000313" key="14">
    <source>
        <dbReference type="EMBL" id="OAQ06752.1"/>
    </source>
</evidence>
<dbReference type="PANTHER" id="PTHR10584:SF166">
    <property type="entry name" value="RIBOKINASE"/>
    <property type="match status" value="1"/>
</dbReference>
<feature type="binding site" evidence="12">
    <location>
        <begin position="253"/>
        <end position="254"/>
    </location>
    <ligand>
        <name>ATP</name>
        <dbReference type="ChEBI" id="CHEBI:30616"/>
    </ligand>
</feature>
<dbReference type="PANTHER" id="PTHR10584">
    <property type="entry name" value="SUGAR KINASE"/>
    <property type="match status" value="1"/>
</dbReference>
<dbReference type="CDD" id="cd01174">
    <property type="entry name" value="ribokinase"/>
    <property type="match status" value="1"/>
</dbReference>
<feature type="binding site" evidence="12">
    <location>
        <begin position="222"/>
        <end position="227"/>
    </location>
    <ligand>
        <name>ATP</name>
        <dbReference type="ChEBI" id="CHEBI:30616"/>
    </ligand>
</feature>
<keyword evidence="8 12" id="KW-0067">ATP-binding</keyword>
<evidence type="ECO:0000313" key="15">
    <source>
        <dbReference type="Proteomes" id="UP000078520"/>
    </source>
</evidence>
<dbReference type="PROSITE" id="PS00584">
    <property type="entry name" value="PFKB_KINASES_2"/>
    <property type="match status" value="1"/>
</dbReference>
<keyword evidence="9 12" id="KW-0460">Magnesium</keyword>
<feature type="binding site" evidence="12">
    <location>
        <position position="279"/>
    </location>
    <ligand>
        <name>ATP</name>
        <dbReference type="ChEBI" id="CHEBI:30616"/>
    </ligand>
</feature>
<evidence type="ECO:0000256" key="1">
    <source>
        <dbReference type="ARBA" id="ARBA00005380"/>
    </source>
</evidence>
<dbReference type="InterPro" id="IPR011877">
    <property type="entry name" value="Ribokinase"/>
</dbReference>
<evidence type="ECO:0000256" key="8">
    <source>
        <dbReference type="ARBA" id="ARBA00022840"/>
    </source>
</evidence>
<feature type="binding site" evidence="12">
    <location>
        <position position="290"/>
    </location>
    <ligand>
        <name>K(+)</name>
        <dbReference type="ChEBI" id="CHEBI:29103"/>
    </ligand>
</feature>
<feature type="domain" description="Carbohydrate kinase PfkB" evidence="13">
    <location>
        <begin position="1"/>
        <end position="296"/>
    </location>
</feature>
<comment type="activity regulation">
    <text evidence="12">Activated by a monovalent cation that binds near, but not in, the active site. The most likely occupant of the site in vivo is potassium. Ion binding induces a conformational change that may alter substrate affinity.</text>
</comment>
<feature type="binding site" evidence="12">
    <location>
        <position position="285"/>
    </location>
    <ligand>
        <name>K(+)</name>
        <dbReference type="ChEBI" id="CHEBI:29103"/>
    </ligand>
</feature>
<proteinExistence type="inferred from homology"/>
<keyword evidence="12" id="KW-0963">Cytoplasm</keyword>
<evidence type="ECO:0000256" key="7">
    <source>
        <dbReference type="ARBA" id="ARBA00022777"/>
    </source>
</evidence>
<dbReference type="UniPathway" id="UPA00916">
    <property type="reaction ID" value="UER00889"/>
</dbReference>
<keyword evidence="6 12" id="KW-0547">Nucleotide-binding</keyword>
<feature type="binding site" evidence="12">
    <location>
        <position position="141"/>
    </location>
    <ligand>
        <name>substrate</name>
    </ligand>
</feature>
<dbReference type="Proteomes" id="UP000078520">
    <property type="component" value="Unassembled WGS sequence"/>
</dbReference>
<dbReference type="OrthoDB" id="9775849at2"/>
<dbReference type="Pfam" id="PF00294">
    <property type="entry name" value="PfkB"/>
    <property type="match status" value="1"/>
</dbReference>
<protein>
    <recommendedName>
        <fullName evidence="3 12">Ribokinase</fullName>
        <shortName evidence="12">RK</shortName>
        <ecNumber evidence="2 12">2.7.1.15</ecNumber>
    </recommendedName>
</protein>
<dbReference type="GO" id="GO:0005829">
    <property type="term" value="C:cytosol"/>
    <property type="evidence" value="ECO:0007669"/>
    <property type="project" value="TreeGrafter"/>
</dbReference>
<dbReference type="EMBL" id="LVKI01000049">
    <property type="protein sequence ID" value="OAQ06752.1"/>
    <property type="molecule type" value="Genomic_DNA"/>
</dbReference>
<dbReference type="GO" id="GO:0019303">
    <property type="term" value="P:D-ribose catabolic process"/>
    <property type="evidence" value="ECO:0007669"/>
    <property type="project" value="UniProtKB-UniRule"/>
</dbReference>
<evidence type="ECO:0000256" key="12">
    <source>
        <dbReference type="HAMAP-Rule" id="MF_01987"/>
    </source>
</evidence>
<evidence type="ECO:0000256" key="10">
    <source>
        <dbReference type="ARBA" id="ARBA00022958"/>
    </source>
</evidence>
<dbReference type="GO" id="GO:0004747">
    <property type="term" value="F:ribokinase activity"/>
    <property type="evidence" value="ECO:0007669"/>
    <property type="project" value="UniProtKB-UniRule"/>
</dbReference>
<evidence type="ECO:0000256" key="2">
    <source>
        <dbReference type="ARBA" id="ARBA00012035"/>
    </source>
</evidence>
<keyword evidence="5 12" id="KW-0479">Metal-binding</keyword>
<feature type="active site" description="Proton acceptor" evidence="12">
    <location>
        <position position="254"/>
    </location>
</feature>
<dbReference type="EC" id="2.7.1.15" evidence="2 12"/>
<comment type="subunit">
    <text evidence="12">Homodimer.</text>
</comment>
<gene>
    <name evidence="12" type="primary">rbsK</name>
    <name evidence="14" type="ORF">A3O14_07455</name>
</gene>